<dbReference type="GO" id="GO:0012505">
    <property type="term" value="C:endomembrane system"/>
    <property type="evidence" value="ECO:0007669"/>
    <property type="project" value="UniProtKB-SubCell"/>
</dbReference>
<comment type="subcellular location">
    <subcellularLocation>
        <location evidence="1">Endomembrane system</location>
        <topology evidence="1">Multi-pass membrane protein</topology>
    </subcellularLocation>
</comment>
<evidence type="ECO:0000256" key="4">
    <source>
        <dbReference type="ARBA" id="ARBA00023136"/>
    </source>
</evidence>
<organism evidence="6 7">
    <name type="scientific">Pseudomonas nitroreducens</name>
    <dbReference type="NCBI Taxonomy" id="46680"/>
    <lineage>
        <taxon>Bacteria</taxon>
        <taxon>Pseudomonadati</taxon>
        <taxon>Pseudomonadota</taxon>
        <taxon>Gammaproteobacteria</taxon>
        <taxon>Pseudomonadales</taxon>
        <taxon>Pseudomonadaceae</taxon>
        <taxon>Pseudomonas</taxon>
    </lineage>
</organism>
<gene>
    <name evidence="6" type="ORF">G5B91_11635</name>
</gene>
<dbReference type="RefSeq" id="WP_024765444.1">
    <property type="nucleotide sequence ID" value="NZ_CP049140.1"/>
</dbReference>
<evidence type="ECO:0008006" key="8">
    <source>
        <dbReference type="Google" id="ProtNLM"/>
    </source>
</evidence>
<feature type="transmembrane region" description="Helical" evidence="5">
    <location>
        <begin position="208"/>
        <end position="226"/>
    </location>
</feature>
<feature type="transmembrane region" description="Helical" evidence="5">
    <location>
        <begin position="55"/>
        <end position="76"/>
    </location>
</feature>
<feature type="transmembrane region" description="Helical" evidence="5">
    <location>
        <begin position="144"/>
        <end position="170"/>
    </location>
</feature>
<dbReference type="GO" id="GO:0030026">
    <property type="term" value="P:intracellular manganese ion homeostasis"/>
    <property type="evidence" value="ECO:0007669"/>
    <property type="project" value="InterPro"/>
</dbReference>
<protein>
    <recommendedName>
        <fullName evidence="8">VIT family protein</fullName>
    </recommendedName>
</protein>
<dbReference type="Proteomes" id="UP000501063">
    <property type="component" value="Chromosome"/>
</dbReference>
<reference evidence="6 7" key="1">
    <citation type="submission" date="2020-02" db="EMBL/GenBank/DDBJ databases">
        <title>Integrative conjugative elements (ICEs) and plasmids drive adaptation of Pseudomonas nitroreducens strain HBP1 to wastewater environment.</title>
        <authorList>
            <person name="Sentchilo V."/>
            <person name="Carraro N."/>
            <person name="Bertelli C."/>
            <person name="van der Meer J.R."/>
        </authorList>
    </citation>
    <scope>NUCLEOTIDE SEQUENCE [LARGE SCALE GENOMIC DNA]</scope>
    <source>
        <strain evidence="6 7">HBP1</strain>
    </source>
</reference>
<feature type="transmembrane region" description="Helical" evidence="5">
    <location>
        <begin position="176"/>
        <end position="196"/>
    </location>
</feature>
<dbReference type="AlphaFoldDB" id="A0A6G6IV51"/>
<feature type="transmembrane region" description="Helical" evidence="5">
    <location>
        <begin position="29"/>
        <end position="49"/>
    </location>
</feature>
<accession>A0A6G6IV51</accession>
<evidence type="ECO:0000313" key="7">
    <source>
        <dbReference type="Proteomes" id="UP000501063"/>
    </source>
</evidence>
<evidence type="ECO:0000256" key="5">
    <source>
        <dbReference type="SAM" id="Phobius"/>
    </source>
</evidence>
<proteinExistence type="predicted"/>
<keyword evidence="2 5" id="KW-0812">Transmembrane</keyword>
<evidence type="ECO:0000256" key="1">
    <source>
        <dbReference type="ARBA" id="ARBA00004127"/>
    </source>
</evidence>
<evidence type="ECO:0000256" key="3">
    <source>
        <dbReference type="ARBA" id="ARBA00022989"/>
    </source>
</evidence>
<sequence length="227" mass="24521">MQRIPEPQPSVWQRVLQDITTPFDRISEMTYGVIMTLTIISVISAASGGASRQDLIVAALGCNIAWGVVDALMLLVRLRVERVHQHGRLHALRGVSSDTDFREGLDEFLPPRLVAVLHPDELWNLRQRLMASELGIGQPRGGGAAVWLAALLIVLLVSGITLPLILPLWLVPDELMALRIAQGIGVVMLFGLGWLLSRWSGDSPWPGALGFTALGVAMTGLCIALGG</sequence>
<dbReference type="EMBL" id="CP049140">
    <property type="protein sequence ID" value="QIE86882.1"/>
    <property type="molecule type" value="Genomic_DNA"/>
</dbReference>
<evidence type="ECO:0000313" key="6">
    <source>
        <dbReference type="EMBL" id="QIE86882.1"/>
    </source>
</evidence>
<dbReference type="InterPro" id="IPR008217">
    <property type="entry name" value="Ccc1_fam"/>
</dbReference>
<name>A0A6G6IV51_PSENT</name>
<dbReference type="Pfam" id="PF01988">
    <property type="entry name" value="VIT1"/>
    <property type="match status" value="1"/>
</dbReference>
<dbReference type="KEGG" id="pnt:G5B91_11635"/>
<keyword evidence="3 5" id="KW-1133">Transmembrane helix</keyword>
<keyword evidence="4 5" id="KW-0472">Membrane</keyword>
<evidence type="ECO:0000256" key="2">
    <source>
        <dbReference type="ARBA" id="ARBA00022692"/>
    </source>
</evidence>
<dbReference type="GO" id="GO:0005384">
    <property type="term" value="F:manganese ion transmembrane transporter activity"/>
    <property type="evidence" value="ECO:0007669"/>
    <property type="project" value="InterPro"/>
</dbReference>